<organism evidence="1 2">
    <name type="scientific">Symbiodinium natans</name>
    <dbReference type="NCBI Taxonomy" id="878477"/>
    <lineage>
        <taxon>Eukaryota</taxon>
        <taxon>Sar</taxon>
        <taxon>Alveolata</taxon>
        <taxon>Dinophyceae</taxon>
        <taxon>Suessiales</taxon>
        <taxon>Symbiodiniaceae</taxon>
        <taxon>Symbiodinium</taxon>
    </lineage>
</organism>
<reference evidence="1" key="1">
    <citation type="submission" date="2021-02" db="EMBL/GenBank/DDBJ databases">
        <authorList>
            <person name="Dougan E. K."/>
            <person name="Rhodes N."/>
            <person name="Thang M."/>
            <person name="Chan C."/>
        </authorList>
    </citation>
    <scope>NUCLEOTIDE SEQUENCE</scope>
</reference>
<gene>
    <name evidence="1" type="ORF">SNAT2548_LOCUS30461</name>
</gene>
<evidence type="ECO:0000313" key="2">
    <source>
        <dbReference type="Proteomes" id="UP000604046"/>
    </source>
</evidence>
<dbReference type="Proteomes" id="UP000604046">
    <property type="component" value="Unassembled WGS sequence"/>
</dbReference>
<accession>A0A812TUL7</accession>
<dbReference type="EMBL" id="CAJNDS010002608">
    <property type="protein sequence ID" value="CAE7543259.1"/>
    <property type="molecule type" value="Genomic_DNA"/>
</dbReference>
<protein>
    <submittedName>
        <fullName evidence="1">Uncharacterized protein</fullName>
    </submittedName>
</protein>
<proteinExistence type="predicted"/>
<evidence type="ECO:0000313" key="1">
    <source>
        <dbReference type="EMBL" id="CAE7543259.1"/>
    </source>
</evidence>
<name>A0A812TUL7_9DINO</name>
<comment type="caution">
    <text evidence="1">The sequence shown here is derived from an EMBL/GenBank/DDBJ whole genome shotgun (WGS) entry which is preliminary data.</text>
</comment>
<sequence length="251" mass="27226">MGFSGTCLTNTDWAYQMANYVPGDGAGFFNTFVKVWMDVTPLNGFIFCIGDRPGSWIVGNQYGTSSQLYDSYQGHTYLRNFFISPTDMEDWGTLGFYTTLFCPSGTTADQYTELSVAFAFNKCGTAQVNFLLSISPDTFECFVEKLSPALSRAVGMVPEFTFGISVDRKMSNTVTLAHGDGDSIEVADITMGAHLGLSVLVRLSVGQILGCGDTLGDVLAGDIQMQAVVAYDGDLSAYDYECSHEVSRVSL</sequence>
<dbReference type="AlphaFoldDB" id="A0A812TUL7"/>
<keyword evidence="2" id="KW-1185">Reference proteome</keyword>